<organism evidence="1">
    <name type="scientific">marine sediment metagenome</name>
    <dbReference type="NCBI Taxonomy" id="412755"/>
    <lineage>
        <taxon>unclassified sequences</taxon>
        <taxon>metagenomes</taxon>
        <taxon>ecological metagenomes</taxon>
    </lineage>
</organism>
<name>X1QF76_9ZZZZ</name>
<feature type="non-terminal residue" evidence="1">
    <location>
        <position position="1"/>
    </location>
</feature>
<comment type="caution">
    <text evidence="1">The sequence shown here is derived from an EMBL/GenBank/DDBJ whole genome shotgun (WGS) entry which is preliminary data.</text>
</comment>
<gene>
    <name evidence="1" type="ORF">S06H3_52982</name>
</gene>
<dbReference type="AlphaFoldDB" id="X1QF76"/>
<reference evidence="1" key="1">
    <citation type="journal article" date="2014" name="Front. Microbiol.">
        <title>High frequency of phylogenetically diverse reductive dehalogenase-homologous genes in deep subseafloor sedimentary metagenomes.</title>
        <authorList>
            <person name="Kawai M."/>
            <person name="Futagami T."/>
            <person name="Toyoda A."/>
            <person name="Takaki Y."/>
            <person name="Nishi S."/>
            <person name="Hori S."/>
            <person name="Arai W."/>
            <person name="Tsubouchi T."/>
            <person name="Morono Y."/>
            <person name="Uchiyama I."/>
            <person name="Ito T."/>
            <person name="Fujiyama A."/>
            <person name="Inagaki F."/>
            <person name="Takami H."/>
        </authorList>
    </citation>
    <scope>NUCLEOTIDE SEQUENCE</scope>
    <source>
        <strain evidence="1">Expedition CK06-06</strain>
    </source>
</reference>
<protein>
    <submittedName>
        <fullName evidence="1">Uncharacterized protein</fullName>
    </submittedName>
</protein>
<proteinExistence type="predicted"/>
<evidence type="ECO:0000313" key="1">
    <source>
        <dbReference type="EMBL" id="GAI53451.1"/>
    </source>
</evidence>
<sequence length="42" mass="4820">VYTFASEKVIFSDGEQYFDGVAQTEANIRVNRIINEIINELI</sequence>
<dbReference type="EMBL" id="BARV01033743">
    <property type="protein sequence ID" value="GAI53451.1"/>
    <property type="molecule type" value="Genomic_DNA"/>
</dbReference>
<accession>X1QF76</accession>